<accession>A0A2T4Z9B7</accession>
<dbReference type="OrthoDB" id="9763456at2"/>
<proteinExistence type="predicted"/>
<evidence type="ECO:0000313" key="3">
    <source>
        <dbReference type="Proteomes" id="UP000241639"/>
    </source>
</evidence>
<dbReference type="Proteomes" id="UP000241639">
    <property type="component" value="Unassembled WGS sequence"/>
</dbReference>
<dbReference type="RefSeq" id="WP_107725283.1">
    <property type="nucleotide sequence ID" value="NZ_PZZP01000001.1"/>
</dbReference>
<comment type="caution">
    <text evidence="2">The sequence shown here is derived from an EMBL/GenBank/DDBJ whole genome shotgun (WGS) entry which is preliminary data.</text>
</comment>
<keyword evidence="3" id="KW-1185">Reference proteome</keyword>
<dbReference type="Pfam" id="PF07287">
    <property type="entry name" value="AtuA"/>
    <property type="match status" value="1"/>
</dbReference>
<dbReference type="PANTHER" id="PTHR47472:SF1">
    <property type="entry name" value="DUF1446-DOMAIN-CONTAINING PROTEIN"/>
    <property type="match status" value="1"/>
</dbReference>
<dbReference type="AlphaFoldDB" id="A0A2T4Z9B7"/>
<protein>
    <submittedName>
        <fullName evidence="2">Uncharacterized protein DUF1446</fullName>
    </submittedName>
</protein>
<gene>
    <name evidence="2" type="ORF">C8J48_1065</name>
</gene>
<reference evidence="2 3" key="1">
    <citation type="submission" date="2018-04" db="EMBL/GenBank/DDBJ databases">
        <title>Genomic Encyclopedia of Archaeal and Bacterial Type Strains, Phase II (KMG-II): from individual species to whole genera.</title>
        <authorList>
            <person name="Goeker M."/>
        </authorList>
    </citation>
    <scope>NUCLEOTIDE SEQUENCE [LARGE SCALE GENOMIC DNA]</scope>
    <source>
        <strain evidence="2 3">DSM 45169</strain>
    </source>
</reference>
<feature type="domain" description="Acyclic terpene utilisation N-terminal" evidence="1">
    <location>
        <begin position="2"/>
        <end position="432"/>
    </location>
</feature>
<evidence type="ECO:0000259" key="1">
    <source>
        <dbReference type="Pfam" id="PF07287"/>
    </source>
</evidence>
<name>A0A2T4Z9B7_9BACL</name>
<sequence>MLRIGVGAGFSGDRIEPAQELLKLTQLDYLVLECLSERTIAIAQKMKRQNCDWGYDPLLEKRITALLPLLKQKKVRLITNMGAANPHGAAAKILAIAQALQIPCKVAAVSGDDVLEQVDPHDSILENGKRIVDYQPLISANAYLGVDALLPALKSDADIIVTGRVADPSLFLAPMVHHYGWALDDVDRLAQGAIVGHLLECAGQITGGYYAEPGRKAVPGMAHLGFPFALIEEDGTATITKPNETGGVVNLHTVKEQLLYEIGDPTEYITPDVIADLSKVELEEVKPNHVRVKGGRGTGRPEQLKVSLGYHAGYLGEGEISYAGSTAVERAQLAKAILLERLQAEYPRLQVDLIGCSALHRTQWGEQRPYEVRVRAAALCRERESAARIGQEVEALYTNGPFGGGGARKYESEMIGVVSTLIPRTKVNVDIQFKEWRP</sequence>
<dbReference type="EMBL" id="PZZP01000001">
    <property type="protein sequence ID" value="PTM58482.1"/>
    <property type="molecule type" value="Genomic_DNA"/>
</dbReference>
<organism evidence="2 3">
    <name type="scientific">Desmospora activa DSM 45169</name>
    <dbReference type="NCBI Taxonomy" id="1121389"/>
    <lineage>
        <taxon>Bacteria</taxon>
        <taxon>Bacillati</taxon>
        <taxon>Bacillota</taxon>
        <taxon>Bacilli</taxon>
        <taxon>Bacillales</taxon>
        <taxon>Thermoactinomycetaceae</taxon>
        <taxon>Desmospora</taxon>
    </lineage>
</organism>
<evidence type="ECO:0000313" key="2">
    <source>
        <dbReference type="EMBL" id="PTM58482.1"/>
    </source>
</evidence>
<dbReference type="PANTHER" id="PTHR47472">
    <property type="entry name" value="PROPIONYL-COA CARBOXYLASE"/>
    <property type="match status" value="1"/>
</dbReference>
<dbReference type="InterPro" id="IPR010839">
    <property type="entry name" value="AtuA_N"/>
</dbReference>